<organism evidence="1">
    <name type="scientific">Dendroctonus ponderosae</name>
    <name type="common">Mountain pine beetle</name>
    <dbReference type="NCBI Taxonomy" id="77166"/>
    <lineage>
        <taxon>Eukaryota</taxon>
        <taxon>Metazoa</taxon>
        <taxon>Ecdysozoa</taxon>
        <taxon>Arthropoda</taxon>
        <taxon>Hexapoda</taxon>
        <taxon>Insecta</taxon>
        <taxon>Pterygota</taxon>
        <taxon>Neoptera</taxon>
        <taxon>Endopterygota</taxon>
        <taxon>Coleoptera</taxon>
        <taxon>Polyphaga</taxon>
        <taxon>Cucujiformia</taxon>
        <taxon>Curculionidae</taxon>
        <taxon>Scolytinae</taxon>
        <taxon>Dendroctonus</taxon>
    </lineage>
</organism>
<dbReference type="HOGENOM" id="CLU_967290_0_0_1"/>
<sequence length="288" mass="32015">MDIVRKFDLVTFSFLVLLMIVANLEAALLGDHVCQKEIIVSDLIPTWTPKNQTIRTYQWCMSIPPRCSVYSTRFENEFRLSFINVTTSIETCCEGFKEENNVCVSICGNCLNGLCSNSSCICRSGWDGPECENPILPTELSTLGPPNASTESTPNTQKEFSFLLPFATPTTPLDGLQQLIPEPPEDILDTELPFNPASTSSMEYSDVELESSGSTSRSTLEAEVAVKKLDDIDDKKENPSADVEIFQEETIVQSTPTPISYMRSQLDQLCGIGDGRHLVRNESFQEEN</sequence>
<dbReference type="PROSITE" id="PS00022">
    <property type="entry name" value="EGF_1"/>
    <property type="match status" value="1"/>
</dbReference>
<accession>N6TPN5</accession>
<name>N6TPN5_DENPD</name>
<dbReference type="Pfam" id="PF07546">
    <property type="entry name" value="EMI"/>
    <property type="match status" value="1"/>
</dbReference>
<dbReference type="AlphaFoldDB" id="N6TPN5"/>
<dbReference type="EMBL" id="KB740622">
    <property type="protein sequence ID" value="ENN79973.1"/>
    <property type="molecule type" value="Genomic_DNA"/>
</dbReference>
<dbReference type="InterPro" id="IPR011489">
    <property type="entry name" value="EMI_domain"/>
</dbReference>
<gene>
    <name evidence="1" type="ORF">YQE_03592</name>
</gene>
<dbReference type="InterPro" id="IPR000742">
    <property type="entry name" value="EGF"/>
</dbReference>
<protein>
    <submittedName>
        <fullName evidence="1">Uncharacterized protein</fullName>
    </submittedName>
</protein>
<dbReference type="OrthoDB" id="192253at2759"/>
<proteinExistence type="predicted"/>
<reference evidence="1" key="1">
    <citation type="journal article" date="2013" name="Genome Biol.">
        <title>Draft genome of the mountain pine beetle, Dendroctonus ponderosae Hopkins, a major forest pest.</title>
        <authorList>
            <person name="Keeling C.I."/>
            <person name="Yuen M.M."/>
            <person name="Liao N.Y."/>
            <person name="Docking T.R."/>
            <person name="Chan S.K."/>
            <person name="Taylor G.A."/>
            <person name="Palmquist D.L."/>
            <person name="Jackman S.D."/>
            <person name="Nguyen A."/>
            <person name="Li M."/>
            <person name="Henderson H."/>
            <person name="Janes J.K."/>
            <person name="Zhao Y."/>
            <person name="Pandoh P."/>
            <person name="Moore R."/>
            <person name="Sperling F.A."/>
            <person name="Huber D.P."/>
            <person name="Birol I."/>
            <person name="Jones S.J."/>
            <person name="Bohlmann J."/>
        </authorList>
    </citation>
    <scope>NUCLEOTIDE SEQUENCE</scope>
</reference>
<evidence type="ECO:0000313" key="1">
    <source>
        <dbReference type="EMBL" id="ENN79973.1"/>
    </source>
</evidence>
<feature type="non-terminal residue" evidence="1">
    <location>
        <position position="1"/>
    </location>
</feature>
<dbReference type="PROSITE" id="PS01186">
    <property type="entry name" value="EGF_2"/>
    <property type="match status" value="1"/>
</dbReference>